<feature type="region of interest" description="Disordered" evidence="1">
    <location>
        <begin position="1"/>
        <end position="41"/>
    </location>
</feature>
<dbReference type="PANTHER" id="PTHR24359">
    <property type="entry name" value="SERINE/THREONINE-PROTEIN KINASE SBK1"/>
    <property type="match status" value="1"/>
</dbReference>
<dbReference type="InterPro" id="IPR011009">
    <property type="entry name" value="Kinase-like_dom_sf"/>
</dbReference>
<protein>
    <recommendedName>
        <fullName evidence="2">Protein kinase domain-containing protein</fullName>
    </recommendedName>
</protein>
<proteinExistence type="predicted"/>
<dbReference type="PANTHER" id="PTHR24359:SF37">
    <property type="entry name" value="PROTEIN KINASE DOMAIN-CONTAINING PROTEIN"/>
    <property type="match status" value="1"/>
</dbReference>
<evidence type="ECO:0000313" key="3">
    <source>
        <dbReference type="EMBL" id="QRC99785.1"/>
    </source>
</evidence>
<organism evidence="3 4">
    <name type="scientific">Phaeosphaeria nodorum (strain SN15 / ATCC MYA-4574 / FGSC 10173)</name>
    <name type="common">Glume blotch fungus</name>
    <name type="synonym">Parastagonospora nodorum</name>
    <dbReference type="NCBI Taxonomy" id="321614"/>
    <lineage>
        <taxon>Eukaryota</taxon>
        <taxon>Fungi</taxon>
        <taxon>Dikarya</taxon>
        <taxon>Ascomycota</taxon>
        <taxon>Pezizomycotina</taxon>
        <taxon>Dothideomycetes</taxon>
        <taxon>Pleosporomycetidae</taxon>
        <taxon>Pleosporales</taxon>
        <taxon>Pleosporineae</taxon>
        <taxon>Phaeosphaeriaceae</taxon>
        <taxon>Parastagonospora</taxon>
    </lineage>
</organism>
<feature type="region of interest" description="Disordered" evidence="1">
    <location>
        <begin position="200"/>
        <end position="237"/>
    </location>
</feature>
<dbReference type="AlphaFoldDB" id="A0A7U2FBA0"/>
<keyword evidence="4" id="KW-1185">Reference proteome</keyword>
<feature type="compositionally biased region" description="Low complexity" evidence="1">
    <location>
        <begin position="160"/>
        <end position="170"/>
    </location>
</feature>
<gene>
    <name evidence="3" type="ORF">JI435_067230</name>
</gene>
<feature type="domain" description="Protein kinase" evidence="2">
    <location>
        <begin position="435"/>
        <end position="826"/>
    </location>
</feature>
<dbReference type="SUPFAM" id="SSF56112">
    <property type="entry name" value="Protein kinase-like (PK-like)"/>
    <property type="match status" value="1"/>
</dbReference>
<dbReference type="Gene3D" id="1.10.510.10">
    <property type="entry name" value="Transferase(Phosphotransferase) domain 1"/>
    <property type="match status" value="2"/>
</dbReference>
<feature type="region of interest" description="Disordered" evidence="1">
    <location>
        <begin position="150"/>
        <end position="176"/>
    </location>
</feature>
<accession>A0A7U2FBA0</accession>
<dbReference type="SMART" id="SM00220">
    <property type="entry name" value="S_TKc"/>
    <property type="match status" value="1"/>
</dbReference>
<evidence type="ECO:0000256" key="1">
    <source>
        <dbReference type="SAM" id="MobiDB-lite"/>
    </source>
</evidence>
<feature type="compositionally biased region" description="Basic and acidic residues" evidence="1">
    <location>
        <begin position="88"/>
        <end position="101"/>
    </location>
</feature>
<dbReference type="EMBL" id="CP069032">
    <property type="protein sequence ID" value="QRC99785.1"/>
    <property type="molecule type" value="Genomic_DNA"/>
</dbReference>
<dbReference type="InterPro" id="IPR000719">
    <property type="entry name" value="Prot_kinase_dom"/>
</dbReference>
<dbReference type="Pfam" id="PF00069">
    <property type="entry name" value="Pkinase"/>
    <property type="match status" value="1"/>
</dbReference>
<sequence>MTRMHASASPNDNHRHATTRPAVGATDLAGLGSHLQSSPPEIRVDEQGLDHTQSLESNGLALDFNARLGLHGPTDDSENSPSQLSPVERSREHRASTRGRSDSFFLGSYSDTGSGACIESSSCGVETESEGDEAATPLIRRCSFVSTNPIFEDEEHNNASDSDSMPMDSDISSEDSDLDYSRLYTSSLRPVAQPSDFSMATSVVSDGGEQDHLEMRQSSDVKPESERAVSSSARGKKSQRYALQKQIYSAMEIARNDDASLPTQRFFPKDQLGHVINTSTVFAELTNCLQLDYTNDDIRAYANTICKVTPCLIEGRLKRKSFRSIFVILVLAERPEFIVSFLDEQVSDLDLPLIPVKDNGSIIGMRRRSPNHEVPPQPLLRCFNDEEWSPSSREQFDRYQWYMLAPFFSHGKYGLINHYPLNDQHILPFVTSHQAEDDSAESQGGYGRVIMVRLHTAHHKLGCKTDPDRGFAVKQLHSNDRRSFRREREILKKFSGANRHPHIVSLLATYRHRNKYHFIFDRAQSDLSKFWAKDVKHPELEHADMIWIVDQCLGITEGLFRIHRHRTLRKRRVHKVEDQAGGKRGKVQVTFVESADQTASDLSFAIDDQTHKHEFHAPVRSFSSENEVAKDHEVKYGRHGDINPQNILWFANDKEGPRASSKNLRGDLKIADFGAAEMNSRWSKTGDRDVANTMTYRPPECDSADRTIRQSFDIWCLGCVFLEFVTWTIGGAGLVQSFAKKRMSRDPAYSNYETDTYFELICNPLTGKTEAKIKDSVFQFVEKLHHKPRCTEFLHNLLNLVMHDMLIVDSRKRRSCKDICRELRKLRENCESETYAMGSSQWCNGEHVLPEILLRATEVELSKDAQGPIERNMRLRDVKAE</sequence>
<dbReference type="GO" id="GO:0005524">
    <property type="term" value="F:ATP binding"/>
    <property type="evidence" value="ECO:0007669"/>
    <property type="project" value="InterPro"/>
</dbReference>
<evidence type="ECO:0000259" key="2">
    <source>
        <dbReference type="PROSITE" id="PS50011"/>
    </source>
</evidence>
<feature type="compositionally biased region" description="Basic and acidic residues" evidence="1">
    <location>
        <begin position="209"/>
        <end position="227"/>
    </location>
</feature>
<dbReference type="Proteomes" id="UP000663193">
    <property type="component" value="Chromosome 10"/>
</dbReference>
<evidence type="ECO:0000313" key="4">
    <source>
        <dbReference type="Proteomes" id="UP000663193"/>
    </source>
</evidence>
<dbReference type="VEuPathDB" id="FungiDB:JI435_067230"/>
<dbReference type="GO" id="GO:0004672">
    <property type="term" value="F:protein kinase activity"/>
    <property type="evidence" value="ECO:0007669"/>
    <property type="project" value="InterPro"/>
</dbReference>
<dbReference type="PROSITE" id="PS50011">
    <property type="entry name" value="PROTEIN_KINASE_DOM"/>
    <property type="match status" value="1"/>
</dbReference>
<dbReference type="OrthoDB" id="1046782at2759"/>
<reference evidence="4" key="1">
    <citation type="journal article" date="2021" name="BMC Genomics">
        <title>Chromosome-level genome assembly and manually-curated proteome of model necrotroph Parastagonospora nodorum Sn15 reveals a genome-wide trove of candidate effector homologs, and redundancy of virulence-related functions within an accessory chromosome.</title>
        <authorList>
            <person name="Bertazzoni S."/>
            <person name="Jones D.A.B."/>
            <person name="Phan H.T."/>
            <person name="Tan K.-C."/>
            <person name="Hane J.K."/>
        </authorList>
    </citation>
    <scope>NUCLEOTIDE SEQUENCE [LARGE SCALE GENOMIC DNA]</scope>
    <source>
        <strain evidence="4">SN15 / ATCC MYA-4574 / FGSC 10173)</strain>
    </source>
</reference>
<name>A0A7U2FBA0_PHANO</name>
<feature type="region of interest" description="Disordered" evidence="1">
    <location>
        <begin position="67"/>
        <end position="105"/>
    </location>
</feature>